<reference evidence="2 3" key="1">
    <citation type="submission" date="2024-05" db="EMBL/GenBank/DDBJ databases">
        <title>Genome Sequence and Characterization of the New Strain Purple Sulfur Bacterium of Genus Thioalkalicoccus.</title>
        <authorList>
            <person name="Bryantseva I.A."/>
            <person name="Kyndt J.A."/>
            <person name="Imhoff J.F."/>
        </authorList>
    </citation>
    <scope>NUCLEOTIDE SEQUENCE [LARGE SCALE GENOMIC DNA]</scope>
    <source>
        <strain evidence="2 3">Um2</strain>
    </source>
</reference>
<comment type="caution">
    <text evidence="2">The sequence shown here is derived from an EMBL/GenBank/DDBJ whole genome shotgun (WGS) entry which is preliminary data.</text>
</comment>
<dbReference type="InterPro" id="IPR035093">
    <property type="entry name" value="RelE/ParE_toxin_dom_sf"/>
</dbReference>
<accession>A0ABV4BC56</accession>
<keyword evidence="1" id="KW-1277">Toxin-antitoxin system</keyword>
<dbReference type="SUPFAM" id="SSF143011">
    <property type="entry name" value="RelE-like"/>
    <property type="match status" value="1"/>
</dbReference>
<proteinExistence type="predicted"/>
<keyword evidence="3" id="KW-1185">Reference proteome</keyword>
<dbReference type="InterPro" id="IPR007712">
    <property type="entry name" value="RelE/ParE_toxin"/>
</dbReference>
<dbReference type="NCBIfam" id="TIGR02385">
    <property type="entry name" value="RelE_StbE"/>
    <property type="match status" value="1"/>
</dbReference>
<dbReference type="Gene3D" id="3.30.2310.20">
    <property type="entry name" value="RelE-like"/>
    <property type="match status" value="1"/>
</dbReference>
<dbReference type="Proteomes" id="UP001564408">
    <property type="component" value="Unassembled WGS sequence"/>
</dbReference>
<gene>
    <name evidence="2" type="ORF">ABC977_04090</name>
</gene>
<evidence type="ECO:0000256" key="1">
    <source>
        <dbReference type="ARBA" id="ARBA00022649"/>
    </source>
</evidence>
<sequence length="93" mass="11170">MWAIFEHKRTVRQLKKLPVEILKRYEKWKDIVSISGPAGLRMIRGFNDEALSGDWQGHRSSRLNEQYRVIYRIERDQVYIEVVSVTAHDDRRK</sequence>
<organism evidence="2 3">
    <name type="scientific">Thioalkalicoccus limnaeus</name>
    <dbReference type="NCBI Taxonomy" id="120681"/>
    <lineage>
        <taxon>Bacteria</taxon>
        <taxon>Pseudomonadati</taxon>
        <taxon>Pseudomonadota</taxon>
        <taxon>Gammaproteobacteria</taxon>
        <taxon>Chromatiales</taxon>
        <taxon>Chromatiaceae</taxon>
        <taxon>Thioalkalicoccus</taxon>
    </lineage>
</organism>
<evidence type="ECO:0000313" key="2">
    <source>
        <dbReference type="EMBL" id="MEY6431584.1"/>
    </source>
</evidence>
<evidence type="ECO:0000313" key="3">
    <source>
        <dbReference type="Proteomes" id="UP001564408"/>
    </source>
</evidence>
<protein>
    <submittedName>
        <fullName evidence="2">Type II toxin-antitoxin system mRNA interferase toxin, RelE/StbE family</fullName>
    </submittedName>
</protein>
<dbReference type="RefSeq" id="WP_369665962.1">
    <property type="nucleotide sequence ID" value="NZ_JBDKXB010000003.1"/>
</dbReference>
<dbReference type="EMBL" id="JBDKXB010000003">
    <property type="protein sequence ID" value="MEY6431584.1"/>
    <property type="molecule type" value="Genomic_DNA"/>
</dbReference>
<name>A0ABV4BC56_9GAMM</name>